<evidence type="ECO:0000259" key="1">
    <source>
        <dbReference type="PROSITE" id="PS50234"/>
    </source>
</evidence>
<dbReference type="SUPFAM" id="SSF53300">
    <property type="entry name" value="vWA-like"/>
    <property type="match status" value="2"/>
</dbReference>
<dbReference type="AlphaFoldDB" id="A0ABD1JNS3"/>
<organism evidence="2 3">
    <name type="scientific">Coilia grayii</name>
    <name type="common">Gray's grenadier anchovy</name>
    <dbReference type="NCBI Taxonomy" id="363190"/>
    <lineage>
        <taxon>Eukaryota</taxon>
        <taxon>Metazoa</taxon>
        <taxon>Chordata</taxon>
        <taxon>Craniata</taxon>
        <taxon>Vertebrata</taxon>
        <taxon>Euteleostomi</taxon>
        <taxon>Actinopterygii</taxon>
        <taxon>Neopterygii</taxon>
        <taxon>Teleostei</taxon>
        <taxon>Clupei</taxon>
        <taxon>Clupeiformes</taxon>
        <taxon>Clupeoidei</taxon>
        <taxon>Engraulidae</taxon>
        <taxon>Coilinae</taxon>
        <taxon>Coilia</taxon>
    </lineage>
</organism>
<dbReference type="PROSITE" id="PS50234">
    <property type="entry name" value="VWFA"/>
    <property type="match status" value="2"/>
</dbReference>
<dbReference type="PROSITE" id="PS51257">
    <property type="entry name" value="PROKAR_LIPOPROTEIN"/>
    <property type="match status" value="1"/>
</dbReference>
<feature type="domain" description="VWFA" evidence="1">
    <location>
        <begin position="57"/>
        <end position="229"/>
    </location>
</feature>
<evidence type="ECO:0000313" key="2">
    <source>
        <dbReference type="EMBL" id="KAL2088811.1"/>
    </source>
</evidence>
<dbReference type="Proteomes" id="UP001591681">
    <property type="component" value="Unassembled WGS sequence"/>
</dbReference>
<dbReference type="InterPro" id="IPR036465">
    <property type="entry name" value="vWFA_dom_sf"/>
</dbReference>
<keyword evidence="3" id="KW-1185">Reference proteome</keyword>
<dbReference type="SMART" id="SM00327">
    <property type="entry name" value="VWA"/>
    <property type="match status" value="2"/>
</dbReference>
<gene>
    <name evidence="2" type="ORF">ACEWY4_015710</name>
</gene>
<accession>A0ABD1JNS3</accession>
<name>A0ABD1JNS3_9TELE</name>
<reference evidence="2 3" key="1">
    <citation type="submission" date="2024-09" db="EMBL/GenBank/DDBJ databases">
        <title>A chromosome-level genome assembly of Gray's grenadier anchovy, Coilia grayii.</title>
        <authorList>
            <person name="Fu Z."/>
        </authorList>
    </citation>
    <scope>NUCLEOTIDE SEQUENCE [LARGE SCALE GENOMIC DNA]</scope>
    <source>
        <strain evidence="2">G4</strain>
        <tissue evidence="2">Muscle</tissue>
    </source>
</reference>
<dbReference type="Gene3D" id="3.40.50.410">
    <property type="entry name" value="von Willebrand factor, type A domain"/>
    <property type="match status" value="2"/>
</dbReference>
<dbReference type="PRINTS" id="PR00453">
    <property type="entry name" value="VWFADOMAIN"/>
</dbReference>
<sequence length="414" mass="45973">MICRHVQSSGVHACTILVYFITVLIQGCTVGVTAQESSQFVETGAAAKRGCQLIGTEVVFLLDGSTDFKNEDFIQLKNAVATYISQSSNKSVQFAAVQFSHNFKTVFTFKDYQDGSALDYLKQEDQMTAERNTYGGMDYALNIFTNATAGSLYAQRFLIMFTHGPPDDNAEKYQNVLQRCEEKNVTVVLISVGNVGIQSLGSVSAVTIESISTIPENLDSLQEYPLRKLDVVFMFDGSLSLREDEFVKIKESISSFMQQHSGKFIQYAAVQFSSQARPVFTFKDYQDGKALSYLKNEKHMKSLTNTHMALRYILDNIFDEPTAGGRKSACKIVVIITDGNPTDIPTSRTKVNILSTYDERNITRIVIGMGSVLSLDQLRSIASVDTLAFVRNISETEELQTLICEMLMATAKVC</sequence>
<comment type="caution">
    <text evidence="2">The sequence shown here is derived from an EMBL/GenBank/DDBJ whole genome shotgun (WGS) entry which is preliminary data.</text>
</comment>
<evidence type="ECO:0000313" key="3">
    <source>
        <dbReference type="Proteomes" id="UP001591681"/>
    </source>
</evidence>
<feature type="domain" description="VWFA" evidence="1">
    <location>
        <begin position="230"/>
        <end position="406"/>
    </location>
</feature>
<dbReference type="InterPro" id="IPR050525">
    <property type="entry name" value="ECM_Assembly_Org"/>
</dbReference>
<proteinExistence type="predicted"/>
<protein>
    <recommendedName>
        <fullName evidence="1">VWFA domain-containing protein</fullName>
    </recommendedName>
</protein>
<dbReference type="PANTHER" id="PTHR24020">
    <property type="entry name" value="COLLAGEN ALPHA"/>
    <property type="match status" value="1"/>
</dbReference>
<dbReference type="Pfam" id="PF00092">
    <property type="entry name" value="VWA"/>
    <property type="match status" value="2"/>
</dbReference>
<dbReference type="EMBL" id="JBHFQA010000013">
    <property type="protein sequence ID" value="KAL2088811.1"/>
    <property type="molecule type" value="Genomic_DNA"/>
</dbReference>
<dbReference type="PANTHER" id="PTHR24020:SF84">
    <property type="entry name" value="VWFA DOMAIN-CONTAINING PROTEIN"/>
    <property type="match status" value="1"/>
</dbReference>
<dbReference type="InterPro" id="IPR002035">
    <property type="entry name" value="VWF_A"/>
</dbReference>